<evidence type="ECO:0000313" key="1">
    <source>
        <dbReference type="EMBL" id="KAF2468192.1"/>
    </source>
</evidence>
<reference evidence="1" key="1">
    <citation type="journal article" date="2020" name="Stud. Mycol.">
        <title>101 Dothideomycetes genomes: a test case for predicting lifestyles and emergence of pathogens.</title>
        <authorList>
            <person name="Haridas S."/>
            <person name="Albert R."/>
            <person name="Binder M."/>
            <person name="Bloem J."/>
            <person name="Labutti K."/>
            <person name="Salamov A."/>
            <person name="Andreopoulos B."/>
            <person name="Baker S."/>
            <person name="Barry K."/>
            <person name="Bills G."/>
            <person name="Bluhm B."/>
            <person name="Cannon C."/>
            <person name="Castanera R."/>
            <person name="Culley D."/>
            <person name="Daum C."/>
            <person name="Ezra D."/>
            <person name="Gonzalez J."/>
            <person name="Henrissat B."/>
            <person name="Kuo A."/>
            <person name="Liang C."/>
            <person name="Lipzen A."/>
            <person name="Lutzoni F."/>
            <person name="Magnuson J."/>
            <person name="Mondo S."/>
            <person name="Nolan M."/>
            <person name="Ohm R."/>
            <person name="Pangilinan J."/>
            <person name="Park H.-J."/>
            <person name="Ramirez L."/>
            <person name="Alfaro M."/>
            <person name="Sun H."/>
            <person name="Tritt A."/>
            <person name="Yoshinaga Y."/>
            <person name="Zwiers L.-H."/>
            <person name="Turgeon B."/>
            <person name="Goodwin S."/>
            <person name="Spatafora J."/>
            <person name="Crous P."/>
            <person name="Grigoriev I."/>
        </authorList>
    </citation>
    <scope>NUCLEOTIDE SEQUENCE</scope>
    <source>
        <strain evidence="1">ATCC 200398</strain>
    </source>
</reference>
<name>A0ACB6QPH2_9PLEO</name>
<protein>
    <submittedName>
        <fullName evidence="1">Uncharacterized protein</fullName>
    </submittedName>
</protein>
<organism evidence="1 2">
    <name type="scientific">Lindgomyces ingoldianus</name>
    <dbReference type="NCBI Taxonomy" id="673940"/>
    <lineage>
        <taxon>Eukaryota</taxon>
        <taxon>Fungi</taxon>
        <taxon>Dikarya</taxon>
        <taxon>Ascomycota</taxon>
        <taxon>Pezizomycotina</taxon>
        <taxon>Dothideomycetes</taxon>
        <taxon>Pleosporomycetidae</taxon>
        <taxon>Pleosporales</taxon>
        <taxon>Lindgomycetaceae</taxon>
        <taxon>Lindgomyces</taxon>
    </lineage>
</organism>
<dbReference type="Proteomes" id="UP000799755">
    <property type="component" value="Unassembled WGS sequence"/>
</dbReference>
<proteinExistence type="predicted"/>
<evidence type="ECO:0000313" key="2">
    <source>
        <dbReference type="Proteomes" id="UP000799755"/>
    </source>
</evidence>
<accession>A0ACB6QPH2</accession>
<sequence>MVAMGGGPEVPSRGDSKELLLCVLPWPQKSSEKMMNEIRDEFPNLDLQYVQEKYEKRSDRGTMVLPEEIYKHAHVLATLHWLPPKASAVPELDLIQFFSAGTNHVAHHPIYKDSTIPLTTASGVHGPQISEWVIMMHLVHSHNYIPLYEAQKRKEWEGVAGRSVRDAVGQRVGVLGYGSIGRQVARVAKAMGMNVIAYTASPRTTPESKRDEGFIVPGTGDPDGSIPSAWYNGLDKKSLHEFLKQEIDLLVLCVPLTKDTTHFISTDEFSVLEKSNPHGTYIANISRGGIINQAALIKALETKQISGAALDVTDPEPLPSDDPLWSAPNCLITPHVSGNTAVYAERAFQVLRENLRRRMDGKKLVNQVDRKRGY</sequence>
<dbReference type="EMBL" id="MU003517">
    <property type="protein sequence ID" value="KAF2468192.1"/>
    <property type="molecule type" value="Genomic_DNA"/>
</dbReference>
<gene>
    <name evidence="1" type="ORF">BDR25DRAFT_265886</name>
</gene>
<keyword evidence="2" id="KW-1185">Reference proteome</keyword>
<comment type="caution">
    <text evidence="1">The sequence shown here is derived from an EMBL/GenBank/DDBJ whole genome shotgun (WGS) entry which is preliminary data.</text>
</comment>